<comment type="similarity">
    <text evidence="13">Belongs to the peptidase M28 family. M28E subfamily.</text>
</comment>
<dbReference type="EC" id="3.4.-.-" evidence="14"/>
<comment type="function">
    <text evidence="12">Extracellular aminopeptidase that allows assimilation of proteinaceous substrates.</text>
</comment>
<dbReference type="InterPro" id="IPR045175">
    <property type="entry name" value="M28_fam"/>
</dbReference>
<dbReference type="InterPro" id="IPR007484">
    <property type="entry name" value="Peptidase_M28"/>
</dbReference>
<evidence type="ECO:0000256" key="14">
    <source>
        <dbReference type="RuleBase" id="RU361240"/>
    </source>
</evidence>
<dbReference type="Gene3D" id="3.40.630.10">
    <property type="entry name" value="Zn peptidases"/>
    <property type="match status" value="1"/>
</dbReference>
<feature type="signal peptide" evidence="14">
    <location>
        <begin position="1"/>
        <end position="19"/>
    </location>
</feature>
<keyword evidence="5 14" id="KW-0479">Metal-binding</keyword>
<keyword evidence="7 14" id="KW-0378">Hydrolase</keyword>
<keyword evidence="17" id="KW-1185">Reference proteome</keyword>
<evidence type="ECO:0000256" key="5">
    <source>
        <dbReference type="ARBA" id="ARBA00022723"/>
    </source>
</evidence>
<feature type="chain" id="PRO_5041482098" description="Peptide hydrolase" evidence="14">
    <location>
        <begin position="20"/>
        <end position="371"/>
    </location>
</feature>
<comment type="subunit">
    <text evidence="2">Monomer.</text>
</comment>
<protein>
    <recommendedName>
        <fullName evidence="14">Peptide hydrolase</fullName>
        <ecNumber evidence="14">3.4.-.-</ecNumber>
    </recommendedName>
</protein>
<dbReference type="PANTHER" id="PTHR12147:SF56">
    <property type="entry name" value="AMINOPEPTIDASE YDR415C-RELATED"/>
    <property type="match status" value="1"/>
</dbReference>
<reference evidence="16" key="1">
    <citation type="submission" date="2022-10" db="EMBL/GenBank/DDBJ databases">
        <title>Determination and structural analysis of whole genome sequence of Sarocladium strictum F4-1.</title>
        <authorList>
            <person name="Hu L."/>
            <person name="Jiang Y."/>
        </authorList>
    </citation>
    <scope>NUCLEOTIDE SEQUENCE</scope>
    <source>
        <strain evidence="16">F4-1</strain>
    </source>
</reference>
<evidence type="ECO:0000256" key="13">
    <source>
        <dbReference type="ARBA" id="ARBA00043962"/>
    </source>
</evidence>
<dbReference type="GO" id="GO:0008235">
    <property type="term" value="F:metalloexopeptidase activity"/>
    <property type="evidence" value="ECO:0007669"/>
    <property type="project" value="InterPro"/>
</dbReference>
<organism evidence="16 17">
    <name type="scientific">Sarocladium strictum</name>
    <name type="common">Black bundle disease fungus</name>
    <name type="synonym">Acremonium strictum</name>
    <dbReference type="NCBI Taxonomy" id="5046"/>
    <lineage>
        <taxon>Eukaryota</taxon>
        <taxon>Fungi</taxon>
        <taxon>Dikarya</taxon>
        <taxon>Ascomycota</taxon>
        <taxon>Pezizomycotina</taxon>
        <taxon>Sordariomycetes</taxon>
        <taxon>Hypocreomycetidae</taxon>
        <taxon>Hypocreales</taxon>
        <taxon>Sarocladiaceae</taxon>
        <taxon>Sarocladium</taxon>
    </lineage>
</organism>
<dbReference type="EMBL" id="JAPDFR010000001">
    <property type="protein sequence ID" value="KAK0390797.1"/>
    <property type="molecule type" value="Genomic_DNA"/>
</dbReference>
<keyword evidence="8 14" id="KW-0862">Zinc</keyword>
<evidence type="ECO:0000256" key="6">
    <source>
        <dbReference type="ARBA" id="ARBA00022729"/>
    </source>
</evidence>
<keyword evidence="11" id="KW-0325">Glycoprotein</keyword>
<keyword evidence="6 14" id="KW-0732">Signal</keyword>
<gene>
    <name evidence="16" type="ORF">NLU13_0300</name>
</gene>
<keyword evidence="9" id="KW-0865">Zymogen</keyword>
<evidence type="ECO:0000256" key="7">
    <source>
        <dbReference type="ARBA" id="ARBA00022801"/>
    </source>
</evidence>
<dbReference type="AlphaFoldDB" id="A0AA39LB53"/>
<dbReference type="PANTHER" id="PTHR12147">
    <property type="entry name" value="METALLOPEPTIDASE M28 FAMILY MEMBER"/>
    <property type="match status" value="1"/>
</dbReference>
<keyword evidence="3" id="KW-0031">Aminopeptidase</keyword>
<keyword evidence="10" id="KW-1015">Disulfide bond</keyword>
<evidence type="ECO:0000256" key="12">
    <source>
        <dbReference type="ARBA" id="ARBA00043843"/>
    </source>
</evidence>
<dbReference type="Pfam" id="PF04389">
    <property type="entry name" value="Peptidase_M28"/>
    <property type="match status" value="1"/>
</dbReference>
<evidence type="ECO:0000256" key="10">
    <source>
        <dbReference type="ARBA" id="ARBA00023157"/>
    </source>
</evidence>
<evidence type="ECO:0000256" key="8">
    <source>
        <dbReference type="ARBA" id="ARBA00022833"/>
    </source>
</evidence>
<sequence length="371" mass="41347">MYLFSGFAALVASVQLVTSSPVQRNSPPKPDLRLIKTSEDEPAFWVSKQNRFEQYTAKKIGFFDVTDIDDEAILKALETKPEHVKVRRQFSYPKEILHEKEAKRLIEKVNTKGPQSWLKTLTNFFNRHLEAPTGKESAEWLFEKVKQVARSNPKITVSQFEHSFDQPSTIARLPGETDKLVILGAHFDSTAGNATTRSPGADDNGSGTVVILEAMRILAESKFKPHNTVEFHFYAGEEAGLLGSQDIFADYRAKEKTVLAFLNEDMAGYSGSGMFAVFEDYVDVGLTQYVRMIAEEYVGKTPLSGTCGYGCSDHASATANGFPSAFVHADISKNTSPYIHTPQDDYDTIMWDAIYRHSIFTVGFAVEASHL</sequence>
<comment type="caution">
    <text evidence="16">The sequence shown here is derived from an EMBL/GenBank/DDBJ whole genome shotgun (WGS) entry which is preliminary data.</text>
</comment>
<name>A0AA39LB53_SARSR</name>
<evidence type="ECO:0000256" key="2">
    <source>
        <dbReference type="ARBA" id="ARBA00011245"/>
    </source>
</evidence>
<dbReference type="GO" id="GO:0046872">
    <property type="term" value="F:metal ion binding"/>
    <property type="evidence" value="ECO:0007669"/>
    <property type="project" value="UniProtKB-KW"/>
</dbReference>
<comment type="cofactor">
    <cofactor evidence="1">
        <name>Zn(2+)</name>
        <dbReference type="ChEBI" id="CHEBI:29105"/>
    </cofactor>
</comment>
<keyword evidence="4 14" id="KW-0645">Protease</keyword>
<evidence type="ECO:0000256" key="4">
    <source>
        <dbReference type="ARBA" id="ARBA00022670"/>
    </source>
</evidence>
<accession>A0AA39LB53</accession>
<dbReference type="GO" id="GO:0004177">
    <property type="term" value="F:aminopeptidase activity"/>
    <property type="evidence" value="ECO:0007669"/>
    <property type="project" value="UniProtKB-KW"/>
</dbReference>
<evidence type="ECO:0000313" key="17">
    <source>
        <dbReference type="Proteomes" id="UP001175261"/>
    </source>
</evidence>
<evidence type="ECO:0000256" key="1">
    <source>
        <dbReference type="ARBA" id="ARBA00001947"/>
    </source>
</evidence>
<dbReference type="GO" id="GO:0006508">
    <property type="term" value="P:proteolysis"/>
    <property type="evidence" value="ECO:0007669"/>
    <property type="project" value="UniProtKB-KW"/>
</dbReference>
<evidence type="ECO:0000256" key="11">
    <source>
        <dbReference type="ARBA" id="ARBA00023180"/>
    </source>
</evidence>
<evidence type="ECO:0000256" key="9">
    <source>
        <dbReference type="ARBA" id="ARBA00023145"/>
    </source>
</evidence>
<evidence type="ECO:0000256" key="3">
    <source>
        <dbReference type="ARBA" id="ARBA00022438"/>
    </source>
</evidence>
<feature type="domain" description="Peptidase M28" evidence="15">
    <location>
        <begin position="169"/>
        <end position="357"/>
    </location>
</feature>
<proteinExistence type="inferred from homology"/>
<dbReference type="SUPFAM" id="SSF53187">
    <property type="entry name" value="Zn-dependent exopeptidases"/>
    <property type="match status" value="1"/>
</dbReference>
<dbReference type="Proteomes" id="UP001175261">
    <property type="component" value="Unassembled WGS sequence"/>
</dbReference>
<evidence type="ECO:0000313" key="16">
    <source>
        <dbReference type="EMBL" id="KAK0390797.1"/>
    </source>
</evidence>
<evidence type="ECO:0000259" key="15">
    <source>
        <dbReference type="Pfam" id="PF04389"/>
    </source>
</evidence>